<keyword evidence="1" id="KW-0378">Hydrolase</keyword>
<protein>
    <submittedName>
        <fullName evidence="1">Cof-type HAD-IIB family hydrolase</fullName>
    </submittedName>
</protein>
<comment type="caution">
    <text evidence="1">The sequence shown here is derived from an EMBL/GenBank/DDBJ whole genome shotgun (WGS) entry which is preliminary data.</text>
</comment>
<dbReference type="GO" id="GO:0005829">
    <property type="term" value="C:cytosol"/>
    <property type="evidence" value="ECO:0007669"/>
    <property type="project" value="TreeGrafter"/>
</dbReference>
<proteinExistence type="predicted"/>
<sequence length="262" mass="28995">MERSIVFFDIDGTLLDEDKQIPDSTRKAVRMLQERGVFTAIATGRNPVMFENILEELNIDSFVSINGQYVVFEGRELYTHPMDTDKLAALVQRADEQGHSLAYCGHPDIRVSSLNPHVMESYEGLKLPCPDAEPDFYKHSPVFQGHLFCDAESEKEYARLFPHYRFVRWHEHAVDVLPEGSSKAIGILEMLKAVGIPNENCYAFGDGLNDIEMLASVGTGIAMGNAVPETKAAADYVTSSCSEDGILRGLIAVGLLPQEALV</sequence>
<dbReference type="EMBL" id="RHLK01000002">
    <property type="protein sequence ID" value="MVO98733.1"/>
    <property type="molecule type" value="Genomic_DNA"/>
</dbReference>
<evidence type="ECO:0000313" key="2">
    <source>
        <dbReference type="Proteomes" id="UP000490800"/>
    </source>
</evidence>
<name>A0A7X3JY49_9BACL</name>
<dbReference type="RefSeq" id="WP_157333190.1">
    <property type="nucleotide sequence ID" value="NZ_RHLK01000002.1"/>
</dbReference>
<dbReference type="PROSITE" id="PS01229">
    <property type="entry name" value="COF_2"/>
    <property type="match status" value="1"/>
</dbReference>
<reference evidence="1 2" key="1">
    <citation type="journal article" date="2019" name="Microorganisms">
        <title>Paenibacillus lutrae sp. nov., A Chitinolytic Species Isolated from A River Otter in Castril Natural Park, Granada, Spain.</title>
        <authorList>
            <person name="Rodriguez M."/>
            <person name="Reina J.C."/>
            <person name="Bejar V."/>
            <person name="Llamas I."/>
        </authorList>
    </citation>
    <scope>NUCLEOTIDE SEQUENCE [LARGE SCALE GENOMIC DNA]</scope>
    <source>
        <strain evidence="1 2">N10</strain>
    </source>
</reference>
<dbReference type="InterPro" id="IPR036412">
    <property type="entry name" value="HAD-like_sf"/>
</dbReference>
<dbReference type="SFLD" id="SFLDG01144">
    <property type="entry name" value="C2.B.4:_PGP_Like"/>
    <property type="match status" value="1"/>
</dbReference>
<dbReference type="GO" id="GO:0000287">
    <property type="term" value="F:magnesium ion binding"/>
    <property type="evidence" value="ECO:0007669"/>
    <property type="project" value="TreeGrafter"/>
</dbReference>
<dbReference type="Pfam" id="PF08282">
    <property type="entry name" value="Hydrolase_3"/>
    <property type="match status" value="1"/>
</dbReference>
<organism evidence="1 2">
    <name type="scientific">Paenibacillus lutrae</name>
    <dbReference type="NCBI Taxonomy" id="2078573"/>
    <lineage>
        <taxon>Bacteria</taxon>
        <taxon>Bacillati</taxon>
        <taxon>Bacillota</taxon>
        <taxon>Bacilli</taxon>
        <taxon>Bacillales</taxon>
        <taxon>Paenibacillaceae</taxon>
        <taxon>Paenibacillus</taxon>
    </lineage>
</organism>
<dbReference type="InterPro" id="IPR006379">
    <property type="entry name" value="HAD-SF_hydro_IIB"/>
</dbReference>
<dbReference type="NCBIfam" id="TIGR01484">
    <property type="entry name" value="HAD-SF-IIB"/>
    <property type="match status" value="1"/>
</dbReference>
<dbReference type="NCBIfam" id="TIGR00099">
    <property type="entry name" value="Cof-subfamily"/>
    <property type="match status" value="1"/>
</dbReference>
<dbReference type="CDD" id="cd07517">
    <property type="entry name" value="HAD_HPP"/>
    <property type="match status" value="1"/>
</dbReference>
<dbReference type="InterPro" id="IPR023214">
    <property type="entry name" value="HAD_sf"/>
</dbReference>
<dbReference type="Gene3D" id="3.40.50.1000">
    <property type="entry name" value="HAD superfamily/HAD-like"/>
    <property type="match status" value="1"/>
</dbReference>
<dbReference type="PANTHER" id="PTHR10000">
    <property type="entry name" value="PHOSPHOSERINE PHOSPHATASE"/>
    <property type="match status" value="1"/>
</dbReference>
<dbReference type="Proteomes" id="UP000490800">
    <property type="component" value="Unassembled WGS sequence"/>
</dbReference>
<dbReference type="GO" id="GO:0016791">
    <property type="term" value="F:phosphatase activity"/>
    <property type="evidence" value="ECO:0007669"/>
    <property type="project" value="TreeGrafter"/>
</dbReference>
<dbReference type="SFLD" id="SFLDS00003">
    <property type="entry name" value="Haloacid_Dehalogenase"/>
    <property type="match status" value="1"/>
</dbReference>
<dbReference type="PANTHER" id="PTHR10000:SF25">
    <property type="entry name" value="PHOSPHATASE YKRA-RELATED"/>
    <property type="match status" value="1"/>
</dbReference>
<dbReference type="OrthoDB" id="9810101at2"/>
<dbReference type="Gene3D" id="3.30.1240.10">
    <property type="match status" value="1"/>
</dbReference>
<accession>A0A7X3JY49</accession>
<dbReference type="AlphaFoldDB" id="A0A7X3JY49"/>
<keyword evidence="2" id="KW-1185">Reference proteome</keyword>
<dbReference type="SFLD" id="SFLDG01140">
    <property type="entry name" value="C2.B:_Phosphomannomutase_and_P"/>
    <property type="match status" value="1"/>
</dbReference>
<dbReference type="InterPro" id="IPR000150">
    <property type="entry name" value="Cof"/>
</dbReference>
<evidence type="ECO:0000313" key="1">
    <source>
        <dbReference type="EMBL" id="MVO98733.1"/>
    </source>
</evidence>
<gene>
    <name evidence="1" type="ORF">EDM21_04225</name>
</gene>
<dbReference type="SUPFAM" id="SSF56784">
    <property type="entry name" value="HAD-like"/>
    <property type="match status" value="1"/>
</dbReference>